<proteinExistence type="predicted"/>
<sequence>MSSKSGTDEEALAARVALLVKEKEHNRITDAIKAERRALPMVLVMKSYTFQSPNGTITLKDLLVTKSQLIIYHFMFEPIAEEGCQGCAFMAANFPDLLHLADKDTALAVVSRAQIYKIASYKERDPWRFPRVSTNGSDFNYDFQVTLDEKVAHVEYNFQPKEKLDVNIAGEQPGLSVFKLEDGQVYHIY</sequence>
<evidence type="ECO:0000313" key="2">
    <source>
        <dbReference type="Proteomes" id="UP001465668"/>
    </source>
</evidence>
<comment type="caution">
    <text evidence="1">The sequence shown here is derived from an EMBL/GenBank/DDBJ whole genome shotgun (WGS) entry which is preliminary data.</text>
</comment>
<name>A0ABR2Y524_9PEZI</name>
<dbReference type="EMBL" id="JARVKM010000005">
    <property type="protein sequence ID" value="KAK9780887.1"/>
    <property type="molecule type" value="Genomic_DNA"/>
</dbReference>
<dbReference type="InterPro" id="IPR010296">
    <property type="entry name" value="DUF899_thioredox"/>
</dbReference>
<reference evidence="1 2" key="1">
    <citation type="submission" date="2024-02" db="EMBL/GenBank/DDBJ databases">
        <title>First draft genome assembly of two strains of Seiridium cardinale.</title>
        <authorList>
            <person name="Emiliani G."/>
            <person name="Scali E."/>
        </authorList>
    </citation>
    <scope>NUCLEOTIDE SEQUENCE [LARGE SCALE GENOMIC DNA]</scope>
    <source>
        <strain evidence="1 2">BM-138-000479</strain>
    </source>
</reference>
<dbReference type="Proteomes" id="UP001465668">
    <property type="component" value="Unassembled WGS sequence"/>
</dbReference>
<protein>
    <submittedName>
        <fullName evidence="1">DUF899-domain-containing protein</fullName>
    </submittedName>
</protein>
<evidence type="ECO:0000313" key="1">
    <source>
        <dbReference type="EMBL" id="KAK9780887.1"/>
    </source>
</evidence>
<keyword evidence="2" id="KW-1185">Reference proteome</keyword>
<accession>A0ABR2Y524</accession>
<dbReference type="Pfam" id="PF05988">
    <property type="entry name" value="DUF899"/>
    <property type="match status" value="1"/>
</dbReference>
<gene>
    <name evidence="1" type="ORF">SCAR479_02073</name>
</gene>
<organism evidence="1 2">
    <name type="scientific">Seiridium cardinale</name>
    <dbReference type="NCBI Taxonomy" id="138064"/>
    <lineage>
        <taxon>Eukaryota</taxon>
        <taxon>Fungi</taxon>
        <taxon>Dikarya</taxon>
        <taxon>Ascomycota</taxon>
        <taxon>Pezizomycotina</taxon>
        <taxon>Sordariomycetes</taxon>
        <taxon>Xylariomycetidae</taxon>
        <taxon>Amphisphaeriales</taxon>
        <taxon>Sporocadaceae</taxon>
        <taxon>Seiridium</taxon>
    </lineage>
</organism>